<proteinExistence type="predicted"/>
<organism evidence="2 3">
    <name type="scientific">Mycobacterium phage Inventum</name>
    <dbReference type="NCBI Taxonomy" id="1527580"/>
    <lineage>
        <taxon>Viruses</taxon>
        <taxon>Duplodnaviria</taxon>
        <taxon>Heunggongvirae</taxon>
        <taxon>Uroviricota</taxon>
        <taxon>Caudoviricetes</taxon>
        <taxon>Gracegardnervirinae</taxon>
        <taxon>Cheoctovirus</taxon>
        <taxon>Cheoctovirus inventum</taxon>
    </lineage>
</organism>
<dbReference type="EMBL" id="KM066034">
    <property type="protein sequence ID" value="AIK67620.1"/>
    <property type="molecule type" value="Genomic_DNA"/>
</dbReference>
<protein>
    <submittedName>
        <fullName evidence="2">Scaffolding protein</fullName>
    </submittedName>
</protein>
<accession>A0A076YKC7</accession>
<feature type="region of interest" description="Disordered" evidence="1">
    <location>
        <begin position="159"/>
        <end position="216"/>
    </location>
</feature>
<dbReference type="KEGG" id="vg:23680068"/>
<dbReference type="OrthoDB" id="9180at10239"/>
<feature type="compositionally biased region" description="Polar residues" evidence="1">
    <location>
        <begin position="163"/>
        <end position="173"/>
    </location>
</feature>
<reference evidence="2 3" key="1">
    <citation type="submission" date="2014-06" db="EMBL/GenBank/DDBJ databases">
        <authorList>
            <person name="Karssen M.P."/>
            <person name="Best A."/>
            <person name="Stukey J."/>
            <person name="D'Addario T.J."/>
            <person name="Day A.S."/>
            <person name="Deeg C.E."/>
            <person name="Johnson L.E."/>
            <person name="Leonard B.R."/>
            <person name="Neilands D.A."/>
            <person name="Owens N.D."/>
            <person name="Schuman J.A."/>
            <person name="Stukel M.G."/>
            <person name="Tans L.M."/>
            <person name="Thomas M.K."/>
            <person name="Ulmer M.R."/>
            <person name="VanWynen C.M."/>
            <person name="Vessells D.W."/>
            <person name="Viveen V.D."/>
            <person name="Weiss M.P."/>
            <person name="Anders K.R."/>
            <person name="Braun M.A."/>
            <person name="Delesalle V.A."/>
            <person name="Hughes L.E."/>
            <person name="Ware V.C."/>
            <person name="Bradley K.W."/>
            <person name="Barker L.P."/>
            <person name="Asai D.J."/>
            <person name="Bowman C.A."/>
            <person name="Russell D.A."/>
            <person name="Pope W.H."/>
            <person name="Jacobs-Sera D."/>
            <person name="Hendrix R.W."/>
            <person name="Hatfull G.F."/>
        </authorList>
    </citation>
    <scope>NUCLEOTIDE SEQUENCE [LARGE SCALE GENOMIC DNA]</scope>
</reference>
<feature type="compositionally biased region" description="Basic residues" evidence="1">
    <location>
        <begin position="1"/>
        <end position="15"/>
    </location>
</feature>
<keyword evidence="3" id="KW-1185">Reference proteome</keyword>
<feature type="compositionally biased region" description="Basic and acidic residues" evidence="1">
    <location>
        <begin position="196"/>
        <end position="216"/>
    </location>
</feature>
<dbReference type="Proteomes" id="UP000201872">
    <property type="component" value="Segment"/>
</dbReference>
<evidence type="ECO:0000313" key="3">
    <source>
        <dbReference type="Proteomes" id="UP000201872"/>
    </source>
</evidence>
<name>A0A076YKC7_9CAUD</name>
<dbReference type="GeneID" id="23680068"/>
<feature type="region of interest" description="Disordered" evidence="1">
    <location>
        <begin position="1"/>
        <end position="62"/>
    </location>
</feature>
<dbReference type="RefSeq" id="YP_009125286.1">
    <property type="nucleotide sequence ID" value="NC_026596.1"/>
</dbReference>
<evidence type="ECO:0000256" key="1">
    <source>
        <dbReference type="SAM" id="MobiDB-lite"/>
    </source>
</evidence>
<sequence length="216" mass="24524">MARNGHVTKKTHPQRKQTLMSDDVTAETSEHSAVTEPVEPAGDQDATATVEEPTQAPKPTETVEFWKKMARKNEAQAKENFADAKKWRESQEKIGDDPLSRIEELERKFETAERERIRSNVARETKVDPEFIHGDTEEEMRESADRWNEFVNKRIEEALKAKTASSAVPTSEVTSDKKVEGPKPLTPAEYAALPPAERKKAREEGRLDSYLRGELH</sequence>
<gene>
    <name evidence="2" type="ORF">PBI_INVENTUM_5</name>
</gene>
<evidence type="ECO:0000313" key="2">
    <source>
        <dbReference type="EMBL" id="AIK67620.1"/>
    </source>
</evidence>